<proteinExistence type="predicted"/>
<evidence type="ECO:0008006" key="2">
    <source>
        <dbReference type="Google" id="ProtNLM"/>
    </source>
</evidence>
<name>A0A382NQB8_9ZZZZ</name>
<sequence>MILAIFVTLLTNLIPSISLAQSKAEQILNKLDNHYYYPQNKGLIRISSQLDWEQESIISEEKITIKKSEFIFEGQLNDKTFEKKVKPASSTKNTSSEKITQDIVFLNNYLDMFLPKTLREKFVRHKGKIGSRIGSETKLLFKKIESIENFNDYELFIEEKKWRISKVIVRQNKEPKKMEGEFIYSQKDGKWVVDETLSVYKINGKEYIEKTKYKYTKSKSIWLVNKINQSIEQDGHTILSYKFKLNDHKLKLKH</sequence>
<organism evidence="1">
    <name type="scientific">marine metagenome</name>
    <dbReference type="NCBI Taxonomy" id="408172"/>
    <lineage>
        <taxon>unclassified sequences</taxon>
        <taxon>metagenomes</taxon>
        <taxon>ecological metagenomes</taxon>
    </lineage>
</organism>
<dbReference type="EMBL" id="UINC01101267">
    <property type="protein sequence ID" value="SVC61942.1"/>
    <property type="molecule type" value="Genomic_DNA"/>
</dbReference>
<evidence type="ECO:0000313" key="1">
    <source>
        <dbReference type="EMBL" id="SVC61942.1"/>
    </source>
</evidence>
<protein>
    <recommendedName>
        <fullName evidence="2">Outer membrane lipoprotein-sorting protein</fullName>
    </recommendedName>
</protein>
<gene>
    <name evidence="1" type="ORF">METZ01_LOCUS314796</name>
</gene>
<accession>A0A382NQB8</accession>
<reference evidence="1" key="1">
    <citation type="submission" date="2018-05" db="EMBL/GenBank/DDBJ databases">
        <authorList>
            <person name="Lanie J.A."/>
            <person name="Ng W.-L."/>
            <person name="Kazmierczak K.M."/>
            <person name="Andrzejewski T.M."/>
            <person name="Davidsen T.M."/>
            <person name="Wayne K.J."/>
            <person name="Tettelin H."/>
            <person name="Glass J.I."/>
            <person name="Rusch D."/>
            <person name="Podicherti R."/>
            <person name="Tsui H.-C.T."/>
            <person name="Winkler M.E."/>
        </authorList>
    </citation>
    <scope>NUCLEOTIDE SEQUENCE</scope>
</reference>
<dbReference type="AlphaFoldDB" id="A0A382NQB8"/>